<evidence type="ECO:0008006" key="4">
    <source>
        <dbReference type="Google" id="ProtNLM"/>
    </source>
</evidence>
<feature type="transmembrane region" description="Helical" evidence="1">
    <location>
        <begin position="128"/>
        <end position="148"/>
    </location>
</feature>
<organism evidence="2 3">
    <name type="scientific">Oceaniferula marina</name>
    <dbReference type="NCBI Taxonomy" id="2748318"/>
    <lineage>
        <taxon>Bacteria</taxon>
        <taxon>Pseudomonadati</taxon>
        <taxon>Verrucomicrobiota</taxon>
        <taxon>Verrucomicrobiia</taxon>
        <taxon>Verrucomicrobiales</taxon>
        <taxon>Verrucomicrobiaceae</taxon>
        <taxon>Oceaniferula</taxon>
    </lineage>
</organism>
<proteinExistence type="predicted"/>
<reference evidence="2 3" key="1">
    <citation type="submission" date="2020-07" db="EMBL/GenBank/DDBJ databases">
        <title>Roseicoccus Jingziensis gen. nov., sp. nov., isolated from coastal seawater.</title>
        <authorList>
            <person name="Feng X."/>
        </authorList>
    </citation>
    <scope>NUCLEOTIDE SEQUENCE [LARGE SCALE GENOMIC DNA]</scope>
    <source>
        <strain evidence="2 3">N1E253</strain>
    </source>
</reference>
<accession>A0A851GJ34</accession>
<evidence type="ECO:0000256" key="1">
    <source>
        <dbReference type="SAM" id="Phobius"/>
    </source>
</evidence>
<feature type="transmembrane region" description="Helical" evidence="1">
    <location>
        <begin position="215"/>
        <end position="241"/>
    </location>
</feature>
<dbReference type="EMBL" id="JACBAZ010000007">
    <property type="protein sequence ID" value="NWK56992.1"/>
    <property type="molecule type" value="Genomic_DNA"/>
</dbReference>
<dbReference type="AlphaFoldDB" id="A0A851GJ34"/>
<protein>
    <recommendedName>
        <fullName evidence="4">Glycosyltransferase RgtA/B/C/D-like domain-containing protein</fullName>
    </recommendedName>
</protein>
<gene>
    <name evidence="2" type="ORF">HW115_15320</name>
</gene>
<feature type="transmembrane region" description="Helical" evidence="1">
    <location>
        <begin position="387"/>
        <end position="407"/>
    </location>
</feature>
<evidence type="ECO:0000313" key="3">
    <source>
        <dbReference type="Proteomes" id="UP000557872"/>
    </source>
</evidence>
<feature type="transmembrane region" description="Helical" evidence="1">
    <location>
        <begin position="330"/>
        <end position="347"/>
    </location>
</feature>
<feature type="transmembrane region" description="Helical" evidence="1">
    <location>
        <begin position="353"/>
        <end position="375"/>
    </location>
</feature>
<keyword evidence="1" id="KW-1133">Transmembrane helix</keyword>
<dbReference type="RefSeq" id="WP_178933824.1">
    <property type="nucleotide sequence ID" value="NZ_JACBAZ010000007.1"/>
</dbReference>
<comment type="caution">
    <text evidence="2">The sequence shown here is derived from an EMBL/GenBank/DDBJ whole genome shotgun (WGS) entry which is preliminary data.</text>
</comment>
<feature type="transmembrane region" description="Helical" evidence="1">
    <location>
        <begin position="419"/>
        <end position="437"/>
    </location>
</feature>
<keyword evidence="3" id="KW-1185">Reference proteome</keyword>
<dbReference type="Proteomes" id="UP000557872">
    <property type="component" value="Unassembled WGS sequence"/>
</dbReference>
<keyword evidence="1" id="KW-0812">Transmembrane</keyword>
<feature type="transmembrane region" description="Helical" evidence="1">
    <location>
        <begin position="248"/>
        <end position="269"/>
    </location>
</feature>
<evidence type="ECO:0000313" key="2">
    <source>
        <dbReference type="EMBL" id="NWK56992.1"/>
    </source>
</evidence>
<sequence>MATPNTPAYDPAKLIRRALFFVILAGLAISSIFITFKGLSAPRGMEQAQIGREIARGQGYSTKVIRPVAISQMKEANGEQPNLENLPDTYHAPLNPCVNAAVLKMTDAGDKQRWRMPSDTNIYQLDRVIAATCTIFFLIAIGVNYLLISRIFDTTIASTTAILMLFCELMWKLSQSGLPQMLMLMLFSCAMFFLWRGVENREENKSALAPVMISGVFMCLLVLTHWLAVWIYIGFVIFAAVYFKPKGIIAAGLSVLLALFVIPVIYFLYVGPTGSPFGTAYYAIHNGLGGGEDSIMRNLSPAGEDLALQGLLMNIMRSTLLQISDLHQNFGAILVAPLFFLALLHPFKRDSLAAFRWLILLMWVFAGIGMSIYGIRRGSMDPNQIHILFAPLMTAYGLAMVSILWGRLNIPPSMHMLRYAHLVLIVAISAGPMLLNLPKDLKNGLRAEGFGGFPHYPPYFPSAFNRTLADNTTTQDIIISDTPWAVAWYADRMSVWLPKNLDQIEAIEEMASDQQTPVQGIVISPYSFNADRILSSGAPGRAYGDLYPLVYNAFARIGSNQNLNFIDINPKFKPLAQRYEYKQPLFSYGYIMYYSNRPVVAAED</sequence>
<feature type="transmembrane region" description="Helical" evidence="1">
    <location>
        <begin position="154"/>
        <end position="171"/>
    </location>
</feature>
<feature type="transmembrane region" description="Helical" evidence="1">
    <location>
        <begin position="14"/>
        <end position="36"/>
    </location>
</feature>
<feature type="transmembrane region" description="Helical" evidence="1">
    <location>
        <begin position="178"/>
        <end position="195"/>
    </location>
</feature>
<keyword evidence="1" id="KW-0472">Membrane</keyword>
<name>A0A851GJ34_9BACT</name>